<evidence type="ECO:0000313" key="1">
    <source>
        <dbReference type="EMBL" id="MPC64246.1"/>
    </source>
</evidence>
<reference evidence="1 2" key="1">
    <citation type="submission" date="2019-05" db="EMBL/GenBank/DDBJ databases">
        <title>Another draft genome of Portunus trituberculatus and its Hox gene families provides insights of decapod evolution.</title>
        <authorList>
            <person name="Jeong J.-H."/>
            <person name="Song I."/>
            <person name="Kim S."/>
            <person name="Choi T."/>
            <person name="Kim D."/>
            <person name="Ryu S."/>
            <person name="Kim W."/>
        </authorList>
    </citation>
    <scope>NUCLEOTIDE SEQUENCE [LARGE SCALE GENOMIC DNA]</scope>
    <source>
        <tissue evidence="1">Muscle</tissue>
    </source>
</reference>
<dbReference type="EMBL" id="VSRR010021825">
    <property type="protein sequence ID" value="MPC64246.1"/>
    <property type="molecule type" value="Genomic_DNA"/>
</dbReference>
<accession>A0A5B7H2X9</accession>
<dbReference type="Proteomes" id="UP000324222">
    <property type="component" value="Unassembled WGS sequence"/>
</dbReference>
<comment type="caution">
    <text evidence="1">The sequence shown here is derived from an EMBL/GenBank/DDBJ whole genome shotgun (WGS) entry which is preliminary data.</text>
</comment>
<evidence type="ECO:0000313" key="2">
    <source>
        <dbReference type="Proteomes" id="UP000324222"/>
    </source>
</evidence>
<dbReference type="AlphaFoldDB" id="A0A5B7H2X9"/>
<sequence>MKGSIQNSCRDPVQSVAVKCEATLPKWSSEPLARAVLGDFHQEYCELNYSPIRHHSTYSSLNLSLIFHRIPSLIAPSSQPSIPTLSLHQSAGPHISLETVARRPGGNGSAIVS</sequence>
<organism evidence="1 2">
    <name type="scientific">Portunus trituberculatus</name>
    <name type="common">Swimming crab</name>
    <name type="synonym">Neptunus trituberculatus</name>
    <dbReference type="NCBI Taxonomy" id="210409"/>
    <lineage>
        <taxon>Eukaryota</taxon>
        <taxon>Metazoa</taxon>
        <taxon>Ecdysozoa</taxon>
        <taxon>Arthropoda</taxon>
        <taxon>Crustacea</taxon>
        <taxon>Multicrustacea</taxon>
        <taxon>Malacostraca</taxon>
        <taxon>Eumalacostraca</taxon>
        <taxon>Eucarida</taxon>
        <taxon>Decapoda</taxon>
        <taxon>Pleocyemata</taxon>
        <taxon>Brachyura</taxon>
        <taxon>Eubrachyura</taxon>
        <taxon>Portunoidea</taxon>
        <taxon>Portunidae</taxon>
        <taxon>Portuninae</taxon>
        <taxon>Portunus</taxon>
    </lineage>
</organism>
<protein>
    <submittedName>
        <fullName evidence="1">Uncharacterized protein</fullName>
    </submittedName>
</protein>
<gene>
    <name evidence="1" type="ORF">E2C01_058357</name>
</gene>
<keyword evidence="2" id="KW-1185">Reference proteome</keyword>
<proteinExistence type="predicted"/>
<name>A0A5B7H2X9_PORTR</name>